<dbReference type="SMART" id="SM00110">
    <property type="entry name" value="C1Q"/>
    <property type="match status" value="1"/>
</dbReference>
<dbReference type="Pfam" id="PF00386">
    <property type="entry name" value="C1q"/>
    <property type="match status" value="1"/>
</dbReference>
<dbReference type="InterPro" id="IPR001073">
    <property type="entry name" value="C1q_dom"/>
</dbReference>
<gene>
    <name evidence="2" type="ORF">MEDL_38498</name>
</gene>
<keyword evidence="3" id="KW-1185">Reference proteome</keyword>
<feature type="domain" description="C1q" evidence="1">
    <location>
        <begin position="42"/>
        <end position="169"/>
    </location>
</feature>
<dbReference type="Gene3D" id="2.60.120.40">
    <property type="match status" value="1"/>
</dbReference>
<reference evidence="2" key="1">
    <citation type="submission" date="2021-03" db="EMBL/GenBank/DDBJ databases">
        <authorList>
            <person name="Bekaert M."/>
        </authorList>
    </citation>
    <scope>NUCLEOTIDE SEQUENCE</scope>
</reference>
<dbReference type="EMBL" id="CAJPWZ010001847">
    <property type="protein sequence ID" value="CAG2225379.1"/>
    <property type="molecule type" value="Genomic_DNA"/>
</dbReference>
<evidence type="ECO:0000313" key="2">
    <source>
        <dbReference type="EMBL" id="CAG2225379.1"/>
    </source>
</evidence>
<proteinExistence type="predicted"/>
<dbReference type="InterPro" id="IPR008983">
    <property type="entry name" value="Tumour_necrosis_fac-like_dom"/>
</dbReference>
<organism evidence="2 3">
    <name type="scientific">Mytilus edulis</name>
    <name type="common">Blue mussel</name>
    <dbReference type="NCBI Taxonomy" id="6550"/>
    <lineage>
        <taxon>Eukaryota</taxon>
        <taxon>Metazoa</taxon>
        <taxon>Spiralia</taxon>
        <taxon>Lophotrochozoa</taxon>
        <taxon>Mollusca</taxon>
        <taxon>Bivalvia</taxon>
        <taxon>Autobranchia</taxon>
        <taxon>Pteriomorphia</taxon>
        <taxon>Mytilida</taxon>
        <taxon>Mytiloidea</taxon>
        <taxon>Mytilidae</taxon>
        <taxon>Mytilinae</taxon>
        <taxon>Mytilus</taxon>
    </lineage>
</organism>
<sequence>MKFQETENRDNLTLAHLLDIETKSEEHENRNNLTFSRIQQQINDSTELVAMTAHLSTDSSPSGILKFDDVKFSVGINNLTTYKNTGKFVCERKGLYMISSTIMSEANGAHYVMYLNGIKLSDTYIGYSSSPPSTMFHTGTAVLARQLLPNDSVWVQKSSYSVHGGFYSALTIVKVK</sequence>
<dbReference type="SUPFAM" id="SSF49842">
    <property type="entry name" value="TNF-like"/>
    <property type="match status" value="1"/>
</dbReference>
<evidence type="ECO:0000259" key="1">
    <source>
        <dbReference type="SMART" id="SM00110"/>
    </source>
</evidence>
<comment type="caution">
    <text evidence="2">The sequence shown here is derived from an EMBL/GenBank/DDBJ whole genome shotgun (WGS) entry which is preliminary data.</text>
</comment>
<evidence type="ECO:0000313" key="3">
    <source>
        <dbReference type="Proteomes" id="UP000683360"/>
    </source>
</evidence>
<dbReference type="AlphaFoldDB" id="A0A8S3T8H0"/>
<protein>
    <recommendedName>
        <fullName evidence="1">C1q domain-containing protein</fullName>
    </recommendedName>
</protein>
<name>A0A8S3T8H0_MYTED</name>
<dbReference type="Proteomes" id="UP000683360">
    <property type="component" value="Unassembled WGS sequence"/>
</dbReference>
<dbReference type="OrthoDB" id="6189955at2759"/>
<accession>A0A8S3T8H0</accession>